<evidence type="ECO:0000256" key="6">
    <source>
        <dbReference type="SAM" id="MobiDB-lite"/>
    </source>
</evidence>
<dbReference type="CDD" id="cd17535">
    <property type="entry name" value="REC_NarL-like"/>
    <property type="match status" value="1"/>
</dbReference>
<name>A0A919DZC6_9ACTN</name>
<dbReference type="PRINTS" id="PR00038">
    <property type="entry name" value="HTHLUXR"/>
</dbReference>
<dbReference type="GO" id="GO:0000160">
    <property type="term" value="P:phosphorelay signal transduction system"/>
    <property type="evidence" value="ECO:0007669"/>
    <property type="project" value="InterPro"/>
</dbReference>
<feature type="region of interest" description="Disordered" evidence="6">
    <location>
        <begin position="233"/>
        <end position="257"/>
    </location>
</feature>
<evidence type="ECO:0000259" key="8">
    <source>
        <dbReference type="PROSITE" id="PS50110"/>
    </source>
</evidence>
<dbReference type="CDD" id="cd06170">
    <property type="entry name" value="LuxR_C_like"/>
    <property type="match status" value="1"/>
</dbReference>
<dbReference type="PROSITE" id="PS50043">
    <property type="entry name" value="HTH_LUXR_2"/>
    <property type="match status" value="1"/>
</dbReference>
<protein>
    <submittedName>
        <fullName evidence="9">DNA-binding response regulator</fullName>
    </submittedName>
</protein>
<keyword evidence="10" id="KW-1185">Reference proteome</keyword>
<dbReference type="InterPro" id="IPR058245">
    <property type="entry name" value="NreC/VraR/RcsB-like_REC"/>
</dbReference>
<organism evidence="9 10">
    <name type="scientific">Streptomyces fumanus</name>
    <dbReference type="NCBI Taxonomy" id="67302"/>
    <lineage>
        <taxon>Bacteria</taxon>
        <taxon>Bacillati</taxon>
        <taxon>Actinomycetota</taxon>
        <taxon>Actinomycetes</taxon>
        <taxon>Kitasatosporales</taxon>
        <taxon>Streptomycetaceae</taxon>
        <taxon>Streptomyces</taxon>
    </lineage>
</organism>
<dbReference type="PROSITE" id="PS50110">
    <property type="entry name" value="RESPONSE_REGULATORY"/>
    <property type="match status" value="1"/>
</dbReference>
<dbReference type="SUPFAM" id="SSF52172">
    <property type="entry name" value="CheY-like"/>
    <property type="match status" value="1"/>
</dbReference>
<gene>
    <name evidence="9" type="ORF">GCM10018772_17160</name>
</gene>
<dbReference type="Pfam" id="PF00072">
    <property type="entry name" value="Response_reg"/>
    <property type="match status" value="1"/>
</dbReference>
<dbReference type="InterPro" id="IPR016032">
    <property type="entry name" value="Sig_transdc_resp-reg_C-effctor"/>
</dbReference>
<evidence type="ECO:0000256" key="5">
    <source>
        <dbReference type="PROSITE-ProRule" id="PRU00169"/>
    </source>
</evidence>
<keyword evidence="1 5" id="KW-0597">Phosphoprotein</keyword>
<evidence type="ECO:0000256" key="1">
    <source>
        <dbReference type="ARBA" id="ARBA00022553"/>
    </source>
</evidence>
<evidence type="ECO:0000256" key="4">
    <source>
        <dbReference type="ARBA" id="ARBA00023163"/>
    </source>
</evidence>
<keyword evidence="2" id="KW-0805">Transcription regulation</keyword>
<feature type="modified residue" description="4-aspartylphosphate" evidence="5">
    <location>
        <position position="67"/>
    </location>
</feature>
<dbReference type="GO" id="GO:0003677">
    <property type="term" value="F:DNA binding"/>
    <property type="evidence" value="ECO:0007669"/>
    <property type="project" value="UniProtKB-KW"/>
</dbReference>
<feature type="domain" description="HTH luxR-type" evidence="7">
    <location>
        <begin position="161"/>
        <end position="226"/>
    </location>
</feature>
<dbReference type="InterPro" id="IPR001789">
    <property type="entry name" value="Sig_transdc_resp-reg_receiver"/>
</dbReference>
<dbReference type="GO" id="GO:0006355">
    <property type="term" value="P:regulation of DNA-templated transcription"/>
    <property type="evidence" value="ECO:0007669"/>
    <property type="project" value="InterPro"/>
</dbReference>
<dbReference type="InterPro" id="IPR039420">
    <property type="entry name" value="WalR-like"/>
</dbReference>
<comment type="caution">
    <text evidence="9">The sequence shown here is derived from an EMBL/GenBank/DDBJ whole genome shotgun (WGS) entry which is preliminary data.</text>
</comment>
<dbReference type="PANTHER" id="PTHR43214:SF24">
    <property type="entry name" value="TRANSCRIPTIONAL REGULATORY PROTEIN NARL-RELATED"/>
    <property type="match status" value="1"/>
</dbReference>
<dbReference type="SMART" id="SM00421">
    <property type="entry name" value="HTH_LUXR"/>
    <property type="match status" value="1"/>
</dbReference>
<evidence type="ECO:0000256" key="3">
    <source>
        <dbReference type="ARBA" id="ARBA00023125"/>
    </source>
</evidence>
<accession>A0A919DZC6</accession>
<evidence type="ECO:0000313" key="10">
    <source>
        <dbReference type="Proteomes" id="UP000630718"/>
    </source>
</evidence>
<reference evidence="9" key="1">
    <citation type="journal article" date="2014" name="Int. J. Syst. Evol. Microbiol.">
        <title>Complete genome sequence of Corynebacterium casei LMG S-19264T (=DSM 44701T), isolated from a smear-ripened cheese.</title>
        <authorList>
            <consortium name="US DOE Joint Genome Institute (JGI-PGF)"/>
            <person name="Walter F."/>
            <person name="Albersmeier A."/>
            <person name="Kalinowski J."/>
            <person name="Ruckert C."/>
        </authorList>
    </citation>
    <scope>NUCLEOTIDE SEQUENCE</scope>
    <source>
        <strain evidence="9">JCM 4477</strain>
    </source>
</reference>
<dbReference type="EMBL" id="BNBI01000003">
    <property type="protein sequence ID" value="GHE93917.1"/>
    <property type="molecule type" value="Genomic_DNA"/>
</dbReference>
<dbReference type="InterPro" id="IPR011006">
    <property type="entry name" value="CheY-like_superfamily"/>
</dbReference>
<feature type="domain" description="Response regulatory" evidence="8">
    <location>
        <begin position="16"/>
        <end position="132"/>
    </location>
</feature>
<dbReference type="Pfam" id="PF00196">
    <property type="entry name" value="GerE"/>
    <property type="match status" value="1"/>
</dbReference>
<evidence type="ECO:0000313" key="9">
    <source>
        <dbReference type="EMBL" id="GHE93917.1"/>
    </source>
</evidence>
<evidence type="ECO:0000259" key="7">
    <source>
        <dbReference type="PROSITE" id="PS50043"/>
    </source>
</evidence>
<dbReference type="Proteomes" id="UP000630718">
    <property type="component" value="Unassembled WGS sequence"/>
</dbReference>
<dbReference type="SUPFAM" id="SSF46894">
    <property type="entry name" value="C-terminal effector domain of the bipartite response regulators"/>
    <property type="match status" value="1"/>
</dbReference>
<proteinExistence type="predicted"/>
<dbReference type="PROSITE" id="PS00622">
    <property type="entry name" value="HTH_LUXR_1"/>
    <property type="match status" value="1"/>
</dbReference>
<evidence type="ECO:0000256" key="2">
    <source>
        <dbReference type="ARBA" id="ARBA00023015"/>
    </source>
</evidence>
<dbReference type="AlphaFoldDB" id="A0A919DZC6"/>
<keyword evidence="4" id="KW-0804">Transcription</keyword>
<dbReference type="SMART" id="SM00448">
    <property type="entry name" value="REC"/>
    <property type="match status" value="1"/>
</dbReference>
<reference evidence="9" key="2">
    <citation type="submission" date="2020-09" db="EMBL/GenBank/DDBJ databases">
        <authorList>
            <person name="Sun Q."/>
            <person name="Ohkuma M."/>
        </authorList>
    </citation>
    <scope>NUCLEOTIDE SEQUENCE</scope>
    <source>
        <strain evidence="9">JCM 4477</strain>
    </source>
</reference>
<sequence length="257" mass="28647">MLERRSMEWNSLSPIRVVIADPHEFARIGIRALLEREDHISIVAEAQTGEELLDAVTEEKPHVALVDYGSLTRDLLSLSRTRTGRGQHGAVIVMVDGFSEDAAVQSMRAGARGCVFKNSQAWVLRTAVTAAAEGDAFLDPALLRQLFERYTFLPVHDPTSPPEELAELNERELQVTAYIGSGLSNREISRKLDMSENTVKSYVSRIMTKLGLRNRVEVALFAYRLGFISSPERESRSVRDSLRTEKASNGDRGKNFG</sequence>
<dbReference type="Gene3D" id="3.40.50.2300">
    <property type="match status" value="1"/>
</dbReference>
<dbReference type="InterPro" id="IPR000792">
    <property type="entry name" value="Tscrpt_reg_LuxR_C"/>
</dbReference>
<dbReference type="PANTHER" id="PTHR43214">
    <property type="entry name" value="TWO-COMPONENT RESPONSE REGULATOR"/>
    <property type="match status" value="1"/>
</dbReference>
<keyword evidence="3 9" id="KW-0238">DNA-binding</keyword>